<evidence type="ECO:0000313" key="3">
    <source>
        <dbReference type="EMBL" id="TWU15858.1"/>
    </source>
</evidence>
<protein>
    <recommendedName>
        <fullName evidence="5">Caspase domain protein</fullName>
    </recommendedName>
</protein>
<keyword evidence="4" id="KW-1185">Reference proteome</keyword>
<dbReference type="Gene3D" id="3.40.50.1460">
    <property type="match status" value="1"/>
</dbReference>
<name>A0A5C6BUY0_9BACT</name>
<reference evidence="3 4" key="1">
    <citation type="journal article" date="2020" name="Antonie Van Leeuwenhoek">
        <title>Rhodopirellula heiligendammensis sp. nov., Rhodopirellula pilleata sp. nov., and Rhodopirellula solitaria sp. nov. isolated from natural or artificial marine surfaces in Northern Germany and California, USA, and emended description of the genus Rhodopirellula.</title>
        <authorList>
            <person name="Kallscheuer N."/>
            <person name="Wiegand S."/>
            <person name="Jogler M."/>
            <person name="Boedeker C."/>
            <person name="Peeters S.H."/>
            <person name="Rast P."/>
            <person name="Heuer A."/>
            <person name="Jetten M.S.M."/>
            <person name="Rohde M."/>
            <person name="Jogler C."/>
        </authorList>
    </citation>
    <scope>NUCLEOTIDE SEQUENCE [LARGE SCALE GENOMIC DNA]</scope>
    <source>
        <strain evidence="3 4">Poly21</strain>
    </source>
</reference>
<keyword evidence="2" id="KW-0732">Signal</keyword>
<evidence type="ECO:0008006" key="5">
    <source>
        <dbReference type="Google" id="ProtNLM"/>
    </source>
</evidence>
<feature type="region of interest" description="Disordered" evidence="1">
    <location>
        <begin position="353"/>
        <end position="386"/>
    </location>
</feature>
<accession>A0A5C6BUY0</accession>
<dbReference type="EMBL" id="SJPU01000002">
    <property type="protein sequence ID" value="TWU15858.1"/>
    <property type="molecule type" value="Genomic_DNA"/>
</dbReference>
<feature type="chain" id="PRO_5022886444" description="Caspase domain protein" evidence="2">
    <location>
        <begin position="21"/>
        <end position="496"/>
    </location>
</feature>
<evidence type="ECO:0000313" key="4">
    <source>
        <dbReference type="Proteomes" id="UP000319908"/>
    </source>
</evidence>
<evidence type="ECO:0000256" key="1">
    <source>
        <dbReference type="SAM" id="MobiDB-lite"/>
    </source>
</evidence>
<organism evidence="3 4">
    <name type="scientific">Allorhodopirellula heiligendammensis</name>
    <dbReference type="NCBI Taxonomy" id="2714739"/>
    <lineage>
        <taxon>Bacteria</taxon>
        <taxon>Pseudomonadati</taxon>
        <taxon>Planctomycetota</taxon>
        <taxon>Planctomycetia</taxon>
        <taxon>Pirellulales</taxon>
        <taxon>Pirellulaceae</taxon>
        <taxon>Allorhodopirellula</taxon>
    </lineage>
</organism>
<proteinExistence type="predicted"/>
<dbReference type="AlphaFoldDB" id="A0A5C6BUY0"/>
<dbReference type="RefSeq" id="WP_302118914.1">
    <property type="nucleotide sequence ID" value="NZ_SJPU01000002.1"/>
</dbReference>
<comment type="caution">
    <text evidence="3">The sequence shown here is derived from an EMBL/GenBank/DDBJ whole genome shotgun (WGS) entry which is preliminary data.</text>
</comment>
<sequence length="496" mass="56020">MNRNRILATTGLLLLSFTLADPLSAKDHFLVIGGGYSPSGNQASLERNVLFWQRVLAEKEIAASSQSIFFADGDDPDEDLQVIDRKSVPKANRWMAEFFGSQSDLGLSYRNHRIPNVIGKTSVKNIQNWFAEAAPSIHNGDRLLIYVTSHGNDSRTRNQPHNTSISLWDGERLEVAELAKLLDTLPDGVRVCVVMVQCHAGGFARLIYNEGNPDRGLSKQPRCGFFATVHDRPAAGCTPEIDEATYVEYSTYFWEAIAGHNRVNQPIEPPDYNNDGRISFDEAHAYTILSSDTIDLPINTSGEFLGIESMFQDDKHADLLPRDLAYDEILKLATPSERAILEGLSDQLSLTGQDRLSEAGTHVNENRSRGRSRGRYRGRPEDPVDRMRRQISSQLRQRWPELANLMNPLSIELVTSRSEEFIHAIEAHPDYAKYRELSRAESRQLDEQEKRVKYERFVMTLENVILRENLVRLGDANLIDHFQKIVENENGVLGSN</sequence>
<gene>
    <name evidence="3" type="ORF">Poly21_30600</name>
</gene>
<dbReference type="Proteomes" id="UP000319908">
    <property type="component" value="Unassembled WGS sequence"/>
</dbReference>
<feature type="signal peptide" evidence="2">
    <location>
        <begin position="1"/>
        <end position="20"/>
    </location>
</feature>
<evidence type="ECO:0000256" key="2">
    <source>
        <dbReference type="SAM" id="SignalP"/>
    </source>
</evidence>